<feature type="domain" description="Heterokaryon incompatibility" evidence="1">
    <location>
        <begin position="65"/>
        <end position="224"/>
    </location>
</feature>
<sequence length="672" mass="76698">MEREIIAHLWGKTSLTQMSTQLAMKYEYRSLLPPGQIRLLTIIPDNENTVSTQLHIAKLDDNPVYRCLSYTWSGPDGDGTSEIWTKPTEIVLIDGLEIPIRKNLHNALTALRQNRTLGPIWIDALCINQDDIEERNIQVAQMARIYKDAEEVIVWLGHEEAYTREAVANMERVYVSRQDLLSDDFVRIIDDAFTTCDFTDSDMVGIARFFSEHAWFGRTWTLQEMWLARNLRFICGSISASFDVILAGSSVAHSCYVFCSIYEDIQATPGHTWLTNFIYDLMAKLKDGDRGVEPVSIGFEASYHRERHATDPRDKVYGLLAISGTQNDRIGHIVADYSKSVQEVFSTAAAHCLLDLPCWKGLGGIGDRNEYNIQGLPSWVPDYTQAVPWRLLRRSWSDMFRTASHEKLNIGYDSSSPYILHSPYHCFDTITAVTTAHWEDYEGYPQMIEILNLVFNPFHIKTLKNDNVLRVLIRTLTADQAGLYDETGYDFFSQFEEMLYCMLWLNIAKKDPDLATQLLQDPKMSILEALSLIGIRNAPEFISTMLQPYRYLYQTEQQINAEFRFKRREIGYTGRNQKGKTSTSSIRLDWGSASENKSLFRTERGYLGLAPRTVQVGDQVGILQGAEVPHVFRQISDDSECNLTLVGDAYVCGIMYGELASEKLEYKVIALH</sequence>
<dbReference type="Pfam" id="PF06985">
    <property type="entry name" value="HET"/>
    <property type="match status" value="1"/>
</dbReference>
<accession>A0A9W8RW05</accession>
<proteinExistence type="predicted"/>
<dbReference type="InterPro" id="IPR010730">
    <property type="entry name" value="HET"/>
</dbReference>
<comment type="caution">
    <text evidence="2">The sequence shown here is derived from an EMBL/GenBank/DDBJ whole genome shotgun (WGS) entry which is preliminary data.</text>
</comment>
<dbReference type="Pfam" id="PF26639">
    <property type="entry name" value="Het-6_barrel"/>
    <property type="match status" value="1"/>
</dbReference>
<dbReference type="EMBL" id="JAOQAZ010000022">
    <property type="protein sequence ID" value="KAJ4254397.1"/>
    <property type="molecule type" value="Genomic_DNA"/>
</dbReference>
<gene>
    <name evidence="2" type="ORF">NW762_009992</name>
</gene>
<dbReference type="AlphaFoldDB" id="A0A9W8RW05"/>
<evidence type="ECO:0000313" key="2">
    <source>
        <dbReference type="EMBL" id="KAJ4254397.1"/>
    </source>
</evidence>
<keyword evidence="3" id="KW-1185">Reference proteome</keyword>
<organism evidence="2 3">
    <name type="scientific">Fusarium torreyae</name>
    <dbReference type="NCBI Taxonomy" id="1237075"/>
    <lineage>
        <taxon>Eukaryota</taxon>
        <taxon>Fungi</taxon>
        <taxon>Dikarya</taxon>
        <taxon>Ascomycota</taxon>
        <taxon>Pezizomycotina</taxon>
        <taxon>Sordariomycetes</taxon>
        <taxon>Hypocreomycetidae</taxon>
        <taxon>Hypocreales</taxon>
        <taxon>Nectriaceae</taxon>
        <taxon>Fusarium</taxon>
    </lineage>
</organism>
<protein>
    <recommendedName>
        <fullName evidence="1">Heterokaryon incompatibility domain-containing protein</fullName>
    </recommendedName>
</protein>
<name>A0A9W8RW05_9HYPO</name>
<dbReference type="PANTHER" id="PTHR24148:SF64">
    <property type="entry name" value="HETEROKARYON INCOMPATIBILITY DOMAIN-CONTAINING PROTEIN"/>
    <property type="match status" value="1"/>
</dbReference>
<evidence type="ECO:0000259" key="1">
    <source>
        <dbReference type="Pfam" id="PF06985"/>
    </source>
</evidence>
<dbReference type="Proteomes" id="UP001152049">
    <property type="component" value="Unassembled WGS sequence"/>
</dbReference>
<evidence type="ECO:0000313" key="3">
    <source>
        <dbReference type="Proteomes" id="UP001152049"/>
    </source>
</evidence>
<dbReference type="InterPro" id="IPR052895">
    <property type="entry name" value="HetReg/Transcr_Mod"/>
</dbReference>
<dbReference type="PANTHER" id="PTHR24148">
    <property type="entry name" value="ANKYRIN REPEAT DOMAIN-CONTAINING PROTEIN 39 HOMOLOG-RELATED"/>
    <property type="match status" value="1"/>
</dbReference>
<dbReference type="OrthoDB" id="2504919at2759"/>
<reference evidence="2" key="1">
    <citation type="submission" date="2022-09" db="EMBL/GenBank/DDBJ databases">
        <title>Fusarium specimens isolated from Avocado Roots.</title>
        <authorList>
            <person name="Stajich J."/>
            <person name="Roper C."/>
            <person name="Heimlech-Rivalta G."/>
        </authorList>
    </citation>
    <scope>NUCLEOTIDE SEQUENCE</scope>
    <source>
        <strain evidence="2">CF00136</strain>
    </source>
</reference>